<keyword evidence="3 6" id="KW-0863">Zinc-finger</keyword>
<dbReference type="SMART" id="SM00980">
    <property type="entry name" value="THAP"/>
    <property type="match status" value="1"/>
</dbReference>
<reference evidence="10" key="1">
    <citation type="journal article" date="2017" name="bioRxiv">
        <title>Comparative analysis of the genomes of Stylophora pistillata and Acropora digitifera provides evidence for extensive differences between species of corals.</title>
        <authorList>
            <person name="Voolstra C.R."/>
            <person name="Li Y."/>
            <person name="Liew Y.J."/>
            <person name="Baumgarten S."/>
            <person name="Zoccola D."/>
            <person name="Flot J.-F."/>
            <person name="Tambutte S."/>
            <person name="Allemand D."/>
            <person name="Aranda M."/>
        </authorList>
    </citation>
    <scope>NUCLEOTIDE SEQUENCE [LARGE SCALE GENOMIC DNA]</scope>
</reference>
<dbReference type="AlphaFoldDB" id="A0A2B4RR03"/>
<evidence type="ECO:0000256" key="5">
    <source>
        <dbReference type="ARBA" id="ARBA00023125"/>
    </source>
</evidence>
<evidence type="ECO:0000256" key="2">
    <source>
        <dbReference type="ARBA" id="ARBA00022723"/>
    </source>
</evidence>
<keyword evidence="7" id="KW-0175">Coiled coil</keyword>
<proteinExistence type="predicted"/>
<evidence type="ECO:0000256" key="4">
    <source>
        <dbReference type="ARBA" id="ARBA00022833"/>
    </source>
</evidence>
<comment type="caution">
    <text evidence="9">The sequence shown here is derived from an EMBL/GenBank/DDBJ whole genome shotgun (WGS) entry which is preliminary data.</text>
</comment>
<dbReference type="EMBL" id="LSMT01000370">
    <property type="protein sequence ID" value="PFX19223.1"/>
    <property type="molecule type" value="Genomic_DNA"/>
</dbReference>
<feature type="domain" description="THAP-type" evidence="8">
    <location>
        <begin position="11"/>
        <end position="97"/>
    </location>
</feature>
<evidence type="ECO:0000256" key="3">
    <source>
        <dbReference type="ARBA" id="ARBA00022771"/>
    </source>
</evidence>
<dbReference type="InterPro" id="IPR027806">
    <property type="entry name" value="HARBI1_dom"/>
</dbReference>
<keyword evidence="2" id="KW-0479">Metal-binding</keyword>
<dbReference type="GO" id="GO:0008270">
    <property type="term" value="F:zinc ion binding"/>
    <property type="evidence" value="ECO:0007669"/>
    <property type="project" value="UniProtKB-KW"/>
</dbReference>
<dbReference type="Proteomes" id="UP000225706">
    <property type="component" value="Unassembled WGS sequence"/>
</dbReference>
<evidence type="ECO:0000313" key="10">
    <source>
        <dbReference type="Proteomes" id="UP000225706"/>
    </source>
</evidence>
<evidence type="ECO:0000313" key="9">
    <source>
        <dbReference type="EMBL" id="PFX19223.1"/>
    </source>
</evidence>
<dbReference type="STRING" id="50429.A0A2B4RR03"/>
<dbReference type="OrthoDB" id="5970960at2759"/>
<dbReference type="Pfam" id="PF13359">
    <property type="entry name" value="DDE_Tnp_4"/>
    <property type="match status" value="1"/>
</dbReference>
<dbReference type="InterPro" id="IPR027805">
    <property type="entry name" value="Transposase_HTH_dom"/>
</dbReference>
<dbReference type="SMART" id="SM00692">
    <property type="entry name" value="DM3"/>
    <property type="match status" value="1"/>
</dbReference>
<keyword evidence="5 6" id="KW-0238">DNA-binding</keyword>
<organism evidence="9 10">
    <name type="scientific">Stylophora pistillata</name>
    <name type="common">Smooth cauliflower coral</name>
    <dbReference type="NCBI Taxonomy" id="50429"/>
    <lineage>
        <taxon>Eukaryota</taxon>
        <taxon>Metazoa</taxon>
        <taxon>Cnidaria</taxon>
        <taxon>Anthozoa</taxon>
        <taxon>Hexacorallia</taxon>
        <taxon>Scleractinia</taxon>
        <taxon>Astrocoeniina</taxon>
        <taxon>Pocilloporidae</taxon>
        <taxon>Stylophora</taxon>
    </lineage>
</organism>
<comment type="cofactor">
    <cofactor evidence="1">
        <name>a divalent metal cation</name>
        <dbReference type="ChEBI" id="CHEBI:60240"/>
    </cofactor>
</comment>
<name>A0A2B4RR03_STYPI</name>
<evidence type="ECO:0000256" key="6">
    <source>
        <dbReference type="PROSITE-ProRule" id="PRU00309"/>
    </source>
</evidence>
<dbReference type="InterPro" id="IPR006612">
    <property type="entry name" value="THAP_Znf"/>
</dbReference>
<dbReference type="Gene3D" id="6.20.210.20">
    <property type="entry name" value="THAP domain"/>
    <property type="match status" value="1"/>
</dbReference>
<keyword evidence="4" id="KW-0862">Zinc</keyword>
<evidence type="ECO:0000259" key="8">
    <source>
        <dbReference type="PROSITE" id="PS50950"/>
    </source>
</evidence>
<dbReference type="PANTHER" id="PTHR23080:SF133">
    <property type="entry name" value="SI:CH211-262I1.5-RELATED"/>
    <property type="match status" value="1"/>
</dbReference>
<evidence type="ECO:0000256" key="7">
    <source>
        <dbReference type="SAM" id="Coils"/>
    </source>
</evidence>
<dbReference type="PROSITE" id="PS50950">
    <property type="entry name" value="ZF_THAP"/>
    <property type="match status" value="1"/>
</dbReference>
<dbReference type="SUPFAM" id="SSF57716">
    <property type="entry name" value="Glucocorticoid receptor-like (DNA-binding domain)"/>
    <property type="match status" value="1"/>
</dbReference>
<gene>
    <name evidence="9" type="primary">THAP6</name>
    <name evidence="9" type="ORF">AWC38_SpisGene16348</name>
</gene>
<evidence type="ECO:0000256" key="1">
    <source>
        <dbReference type="ARBA" id="ARBA00001968"/>
    </source>
</evidence>
<dbReference type="PANTHER" id="PTHR23080">
    <property type="entry name" value="THAP DOMAIN PROTEIN"/>
    <property type="match status" value="1"/>
</dbReference>
<sequence>MNWANFFVETMPTHCCVPGCTKKGYLEEGKKISYFIFPTDKSLRKQWSHAIRRHEGKNFQISKSTKVCSRHFKTEDFQRSLGGSKINLKPGVVPSVFSWRTSPRKRKPPPFRHLVATGFDDISEAVSENEDNLESIEQPPYQEISTQTDETSVIENTTQTEDKVFEDKESQTEHNDLIGIMEKEIAGLKAEIDKLMKQTDALKAKLFNVDRFRSNSSSISFYTGFPDFEVFKTVFDFLDPGEYGQNIRYWTSLNTKEPLLDIYDNEHYSKSEKGRPRALKAIDEFFLVMCRLRQGFAEEHLSNLFHISLSTVSRVVISWVNFMYLKFAQINIWPSRTVIDNTMPEAFKAKYSATRVIIDCTEVRCQMPSSLQLNGELFSNYKNHTTLKGLIGISPGGAMIFVSELYTGSISDREIVVRSGFLDLPFDDKDLVMADKGFTIDDLMLPQGVHVKLPPFLGGSDQMAAEDVVATQEIASLRIHVERAINKIKNFHIWDGVVPLQV</sequence>
<keyword evidence="10" id="KW-1185">Reference proteome</keyword>
<protein>
    <submittedName>
        <fullName evidence="9">THAP domain-containing protein 6</fullName>
    </submittedName>
</protein>
<dbReference type="InterPro" id="IPR038441">
    <property type="entry name" value="THAP_Znf_sf"/>
</dbReference>
<dbReference type="Pfam" id="PF05485">
    <property type="entry name" value="THAP"/>
    <property type="match status" value="1"/>
</dbReference>
<dbReference type="Pfam" id="PF13613">
    <property type="entry name" value="HTH_Tnp_4"/>
    <property type="match status" value="1"/>
</dbReference>
<dbReference type="GO" id="GO:0003677">
    <property type="term" value="F:DNA binding"/>
    <property type="evidence" value="ECO:0007669"/>
    <property type="project" value="UniProtKB-UniRule"/>
</dbReference>
<accession>A0A2B4RR03</accession>
<feature type="coiled-coil region" evidence="7">
    <location>
        <begin position="178"/>
        <end position="205"/>
    </location>
</feature>